<evidence type="ECO:0000313" key="2">
    <source>
        <dbReference type="EMBL" id="MCJ1962833.1"/>
    </source>
</evidence>
<organism evidence="2 3">
    <name type="scientific">Novosphingobium mangrovi</name>
    <name type="common">ex Hu et al. 2023</name>
    <dbReference type="NCBI Taxonomy" id="2930094"/>
    <lineage>
        <taxon>Bacteria</taxon>
        <taxon>Pseudomonadati</taxon>
        <taxon>Pseudomonadota</taxon>
        <taxon>Alphaproteobacteria</taxon>
        <taxon>Sphingomonadales</taxon>
        <taxon>Sphingomonadaceae</taxon>
        <taxon>Novosphingobium</taxon>
    </lineage>
</organism>
<name>A0ABT0AI04_9SPHN</name>
<reference evidence="2" key="1">
    <citation type="submission" date="2022-03" db="EMBL/GenBank/DDBJ databases">
        <title>Identification of a novel bacterium isolated from mangrove sediments.</title>
        <authorList>
            <person name="Pan X."/>
        </authorList>
    </citation>
    <scope>NUCLEOTIDE SEQUENCE</scope>
    <source>
        <strain evidence="2">B2637</strain>
    </source>
</reference>
<keyword evidence="3" id="KW-1185">Reference proteome</keyword>
<protein>
    <submittedName>
        <fullName evidence="2">DUF177 domain-containing protein</fullName>
    </submittedName>
</protein>
<sequence length="184" mass="19556">MTSSPDTPSSGPTPAPEFSHTVDVRQVEGLAPRLEANEAERAALARRFGLVRLDKLVAQLELSRKERTVSVTGTLDAAWVQTCAISADELPVEISGEPIEVRFVPQLTGYAPDAEIELDSDDLDEIEYSGTYIDLGEAVAQSLALSIDPYLTGPDAEAARAEAGLSTPEDNSPFAALKGLTGKD</sequence>
<gene>
    <name evidence="2" type="ORF">MTR65_19285</name>
</gene>
<feature type="region of interest" description="Disordered" evidence="1">
    <location>
        <begin position="158"/>
        <end position="184"/>
    </location>
</feature>
<feature type="compositionally biased region" description="Low complexity" evidence="1">
    <location>
        <begin position="1"/>
        <end position="12"/>
    </location>
</feature>
<evidence type="ECO:0000256" key="1">
    <source>
        <dbReference type="SAM" id="MobiDB-lite"/>
    </source>
</evidence>
<proteinExistence type="predicted"/>
<dbReference type="RefSeq" id="WP_243803051.1">
    <property type="nucleotide sequence ID" value="NZ_JALHAT010000065.1"/>
</dbReference>
<comment type="caution">
    <text evidence="2">The sequence shown here is derived from an EMBL/GenBank/DDBJ whole genome shotgun (WGS) entry which is preliminary data.</text>
</comment>
<feature type="region of interest" description="Disordered" evidence="1">
    <location>
        <begin position="1"/>
        <end position="21"/>
    </location>
</feature>
<accession>A0ABT0AI04</accession>
<dbReference type="EMBL" id="JALHAT010000065">
    <property type="protein sequence ID" value="MCJ1962833.1"/>
    <property type="molecule type" value="Genomic_DNA"/>
</dbReference>
<dbReference type="Proteomes" id="UP001162802">
    <property type="component" value="Unassembled WGS sequence"/>
</dbReference>
<evidence type="ECO:0000313" key="3">
    <source>
        <dbReference type="Proteomes" id="UP001162802"/>
    </source>
</evidence>